<evidence type="ECO:0000313" key="9">
    <source>
        <dbReference type="Proteomes" id="UP000636505"/>
    </source>
</evidence>
<comment type="caution">
    <text evidence="8">The sequence shown here is derived from an EMBL/GenBank/DDBJ whole genome shotgun (WGS) entry which is preliminary data.</text>
</comment>
<evidence type="ECO:0000256" key="1">
    <source>
        <dbReference type="ARBA" id="ARBA00006620"/>
    </source>
</evidence>
<gene>
    <name evidence="8" type="ORF">IQ241_17360</name>
</gene>
<dbReference type="GO" id="GO:0004519">
    <property type="term" value="F:endonuclease activity"/>
    <property type="evidence" value="ECO:0007669"/>
    <property type="project" value="UniProtKB-KW"/>
</dbReference>
<keyword evidence="7" id="KW-0346">Stress response</keyword>
<dbReference type="RefSeq" id="WP_193909581.1">
    <property type="nucleotide sequence ID" value="NZ_JADEXG010000046.1"/>
</dbReference>
<name>A0A8J7AR50_9CYAN</name>
<dbReference type="InterPro" id="IPR038570">
    <property type="entry name" value="HicA_sf"/>
</dbReference>
<comment type="similarity">
    <text evidence="1">Belongs to the HicA mRNA interferase family.</text>
</comment>
<dbReference type="EMBL" id="JADEXG010000046">
    <property type="protein sequence ID" value="MBE9079044.1"/>
    <property type="molecule type" value="Genomic_DNA"/>
</dbReference>
<keyword evidence="6" id="KW-0694">RNA-binding</keyword>
<dbReference type="Pfam" id="PF07927">
    <property type="entry name" value="HicA_toxin"/>
    <property type="match status" value="1"/>
</dbReference>
<keyword evidence="5" id="KW-0378">Hydrolase</keyword>
<dbReference type="GO" id="GO:0016787">
    <property type="term" value="F:hydrolase activity"/>
    <property type="evidence" value="ECO:0007669"/>
    <property type="project" value="UniProtKB-KW"/>
</dbReference>
<evidence type="ECO:0000256" key="7">
    <source>
        <dbReference type="ARBA" id="ARBA00023016"/>
    </source>
</evidence>
<evidence type="ECO:0000256" key="6">
    <source>
        <dbReference type="ARBA" id="ARBA00022884"/>
    </source>
</evidence>
<evidence type="ECO:0000313" key="8">
    <source>
        <dbReference type="EMBL" id="MBE9079044.1"/>
    </source>
</evidence>
<organism evidence="8 9">
    <name type="scientific">Vasconcelosia minhoensis LEGE 07310</name>
    <dbReference type="NCBI Taxonomy" id="915328"/>
    <lineage>
        <taxon>Bacteria</taxon>
        <taxon>Bacillati</taxon>
        <taxon>Cyanobacteriota</taxon>
        <taxon>Cyanophyceae</taxon>
        <taxon>Nodosilineales</taxon>
        <taxon>Cymatolegaceae</taxon>
        <taxon>Vasconcelosia</taxon>
        <taxon>Vasconcelosia minhoensis</taxon>
    </lineage>
</organism>
<evidence type="ECO:0000256" key="5">
    <source>
        <dbReference type="ARBA" id="ARBA00022801"/>
    </source>
</evidence>
<reference evidence="8" key="1">
    <citation type="submission" date="2020-10" db="EMBL/GenBank/DDBJ databases">
        <authorList>
            <person name="Castelo-Branco R."/>
            <person name="Eusebio N."/>
            <person name="Adriana R."/>
            <person name="Vieira A."/>
            <person name="Brugerolle De Fraissinette N."/>
            <person name="Rezende De Castro R."/>
            <person name="Schneider M.P."/>
            <person name="Vasconcelos V."/>
            <person name="Leao P.N."/>
        </authorList>
    </citation>
    <scope>NUCLEOTIDE SEQUENCE</scope>
    <source>
        <strain evidence="8">LEGE 07310</strain>
    </source>
</reference>
<dbReference type="Gene3D" id="3.30.920.30">
    <property type="entry name" value="Hypothetical protein"/>
    <property type="match status" value="1"/>
</dbReference>
<dbReference type="AlphaFoldDB" id="A0A8J7AR50"/>
<protein>
    <submittedName>
        <fullName evidence="8">Type II toxin-antitoxin system HicA family toxin</fullName>
    </submittedName>
</protein>
<evidence type="ECO:0000256" key="3">
    <source>
        <dbReference type="ARBA" id="ARBA00022722"/>
    </source>
</evidence>
<dbReference type="Proteomes" id="UP000636505">
    <property type="component" value="Unassembled WGS sequence"/>
</dbReference>
<keyword evidence="2" id="KW-1277">Toxin-antitoxin system</keyword>
<keyword evidence="9" id="KW-1185">Reference proteome</keyword>
<dbReference type="GO" id="GO:0003729">
    <property type="term" value="F:mRNA binding"/>
    <property type="evidence" value="ECO:0007669"/>
    <property type="project" value="InterPro"/>
</dbReference>
<dbReference type="SUPFAM" id="SSF54786">
    <property type="entry name" value="YcfA/nrd intein domain"/>
    <property type="match status" value="1"/>
</dbReference>
<keyword evidence="4" id="KW-0255">Endonuclease</keyword>
<keyword evidence="3" id="KW-0540">Nuclease</keyword>
<sequence length="70" mass="7629">MSSKTPRLTAKQAIKQLKVAGFVEASQTGAHLKLFNAETRRTAIVPVHSKKVIPIGTLKAIEKQADIQFS</sequence>
<evidence type="ECO:0000256" key="2">
    <source>
        <dbReference type="ARBA" id="ARBA00022649"/>
    </source>
</evidence>
<accession>A0A8J7AR50</accession>
<evidence type="ECO:0000256" key="4">
    <source>
        <dbReference type="ARBA" id="ARBA00022759"/>
    </source>
</evidence>
<dbReference type="InterPro" id="IPR012933">
    <property type="entry name" value="HicA_mRNA_interferase"/>
</dbReference>
<proteinExistence type="inferred from homology"/>